<comment type="caution">
    <text evidence="1">The sequence shown here is derived from an EMBL/GenBank/DDBJ whole genome shotgun (WGS) entry which is preliminary data.</text>
</comment>
<reference evidence="1 2" key="1">
    <citation type="submission" date="2019-09" db="EMBL/GenBank/DDBJ databases">
        <title>Genome sequence of Hymenobacter sp. M3.</title>
        <authorList>
            <person name="Srinivasan S."/>
        </authorList>
    </citation>
    <scope>NUCLEOTIDE SEQUENCE [LARGE SCALE GENOMIC DNA]</scope>
    <source>
        <strain evidence="1 2">M3</strain>
    </source>
</reference>
<dbReference type="Proteomes" id="UP000326380">
    <property type="component" value="Unassembled WGS sequence"/>
</dbReference>
<gene>
    <name evidence="1" type="ORF">F0P96_09685</name>
</gene>
<evidence type="ECO:0000313" key="2">
    <source>
        <dbReference type="Proteomes" id="UP000326380"/>
    </source>
</evidence>
<protein>
    <submittedName>
        <fullName evidence="1">Uncharacterized protein</fullName>
    </submittedName>
</protein>
<proteinExistence type="predicted"/>
<keyword evidence="2" id="KW-1185">Reference proteome</keyword>
<organism evidence="1 2">
    <name type="scientific">Hymenobacter busanensis</name>
    <dbReference type="NCBI Taxonomy" id="2607656"/>
    <lineage>
        <taxon>Bacteria</taxon>
        <taxon>Pseudomonadati</taxon>
        <taxon>Bacteroidota</taxon>
        <taxon>Cytophagia</taxon>
        <taxon>Cytophagales</taxon>
        <taxon>Hymenobacteraceae</taxon>
        <taxon>Hymenobacter</taxon>
    </lineage>
</organism>
<dbReference type="EMBL" id="VTWU01000003">
    <property type="protein sequence ID" value="KAA9333239.1"/>
    <property type="molecule type" value="Genomic_DNA"/>
</dbReference>
<dbReference type="AlphaFoldDB" id="A0A7L4ZX52"/>
<sequence>MRPMSASASHFALYDPFARMQFGLPNCFLCGAPLDPAVDTIPVFADWLLERYQLAERPIQMLDQSTSTFAETRIPCCPTCRTQHVEPLEAQVAAHTAASPEGLRELDSQTLFLWLGKMFYGIFVNELEREKAPLIKPRYPLSENRALFTRFRSFFQVLQALRVPMRYDDFTPGSMFLLNVATGPDDPAFAYDDDLATMVFSIRLGNVAVVSCLLDNAILLDVMRRVYDDARPRPLHPVQLAEFKARVYYGAYLLNAVPEYFPRPVQPGDEELVMDTFLDDITGVVFNPWQNSGYVQALEDLWRPWNIGIADILRNPAEPLSYLYDAEGQPRTLTQFPEA</sequence>
<evidence type="ECO:0000313" key="1">
    <source>
        <dbReference type="EMBL" id="KAA9333239.1"/>
    </source>
</evidence>
<accession>A0A7L4ZX52</accession>
<name>A0A7L4ZX52_9BACT</name>